<evidence type="ECO:0000256" key="5">
    <source>
        <dbReference type="ARBA" id="ARBA00022842"/>
    </source>
</evidence>
<evidence type="ECO:0000256" key="1">
    <source>
        <dbReference type="ARBA" id="ARBA00001946"/>
    </source>
</evidence>
<dbReference type="PROSITE" id="PS51880">
    <property type="entry name" value="TGS"/>
    <property type="match status" value="1"/>
</dbReference>
<dbReference type="GO" id="GO:0016887">
    <property type="term" value="F:ATP hydrolysis activity"/>
    <property type="evidence" value="ECO:0007669"/>
    <property type="project" value="InterPro"/>
</dbReference>
<evidence type="ECO:0000256" key="3">
    <source>
        <dbReference type="ARBA" id="ARBA00022741"/>
    </source>
</evidence>
<dbReference type="InterPro" id="IPR041706">
    <property type="entry name" value="YchF_N"/>
</dbReference>
<accession>A0A381N328</accession>
<sequence length="363" mass="40710">MKLNCGFVGLPNVGKSTLFNALSNSSVAAENYPFCTIEPNVGIIEIPDERLKVLSEIFAPKKTTYNAIEFIDIAGLVKNAHQGEGLGNQFLSQIRSVKVIVQVIRFFEDKNITHVENKVNPLNDMEIINTELVLADIKTLEKSLEKNEKLIKARKPESKPTKTILNNLLEHLNKGLFARTFQRNSKEDVIINNLFLLTDKPMVCVANTDENSVLTNQIQEAETLAKQNSSSFIIINGKLESQMTDLNEEEKQLMLNEYGLKEAGLNSLIKKSYEILGLQTFFTCNKEEVRARTIARGASAVQAAEEVHTDFAKKFIKAEISTFNNVIKHKNNIKSLKTLGLVKIVGKDYIMQEGDIAYFIKGQ</sequence>
<dbReference type="InterPro" id="IPR023192">
    <property type="entry name" value="TGS-like_dom_sf"/>
</dbReference>
<evidence type="ECO:0000256" key="4">
    <source>
        <dbReference type="ARBA" id="ARBA00022840"/>
    </source>
</evidence>
<protein>
    <recommendedName>
        <fullName evidence="9">OBG-type G domain-containing protein</fullName>
    </recommendedName>
</protein>
<name>A0A381N328_9ZZZZ</name>
<dbReference type="Gene3D" id="1.10.150.300">
    <property type="entry name" value="TGS-like domain"/>
    <property type="match status" value="1"/>
</dbReference>
<dbReference type="PROSITE" id="PS51710">
    <property type="entry name" value="G_OBG"/>
    <property type="match status" value="1"/>
</dbReference>
<dbReference type="FunFam" id="1.10.150.300:FF:000001">
    <property type="entry name" value="Ribosome-binding ATPase YchF"/>
    <property type="match status" value="1"/>
</dbReference>
<feature type="domain" description="TGS" evidence="7">
    <location>
        <begin position="277"/>
        <end position="361"/>
    </location>
</feature>
<dbReference type="NCBIfam" id="TIGR00092">
    <property type="entry name" value="redox-regulated ATPase YchF"/>
    <property type="match status" value="1"/>
</dbReference>
<dbReference type="PIRSF" id="PIRSF006641">
    <property type="entry name" value="CHP00092"/>
    <property type="match status" value="1"/>
</dbReference>
<dbReference type="GO" id="GO:0046872">
    <property type="term" value="F:metal ion binding"/>
    <property type="evidence" value="ECO:0007669"/>
    <property type="project" value="UniProtKB-KW"/>
</dbReference>
<dbReference type="InterPro" id="IPR013029">
    <property type="entry name" value="YchF_C"/>
</dbReference>
<dbReference type="GO" id="GO:0005525">
    <property type="term" value="F:GTP binding"/>
    <property type="evidence" value="ECO:0007669"/>
    <property type="project" value="InterPro"/>
</dbReference>
<evidence type="ECO:0000259" key="7">
    <source>
        <dbReference type="PROSITE" id="PS51880"/>
    </source>
</evidence>
<dbReference type="Gene3D" id="3.10.20.30">
    <property type="match status" value="1"/>
</dbReference>
<dbReference type="InterPro" id="IPR006073">
    <property type="entry name" value="GTP-bd"/>
</dbReference>
<proteinExistence type="predicted"/>
<evidence type="ECO:0000256" key="2">
    <source>
        <dbReference type="ARBA" id="ARBA00022723"/>
    </source>
</evidence>
<dbReference type="EMBL" id="UINC01000099">
    <property type="protein sequence ID" value="SUZ49020.1"/>
    <property type="molecule type" value="Genomic_DNA"/>
</dbReference>
<dbReference type="FunFam" id="3.10.20.30:FF:000029">
    <property type="entry name" value="Obg-like ATPase 1"/>
    <property type="match status" value="1"/>
</dbReference>
<evidence type="ECO:0000259" key="6">
    <source>
        <dbReference type="PROSITE" id="PS51710"/>
    </source>
</evidence>
<keyword evidence="2" id="KW-0479">Metal-binding</keyword>
<dbReference type="InterPro" id="IPR004095">
    <property type="entry name" value="TGS"/>
</dbReference>
<dbReference type="Pfam" id="PF01926">
    <property type="entry name" value="MMR_HSR1"/>
    <property type="match status" value="1"/>
</dbReference>
<dbReference type="PANTHER" id="PTHR23305">
    <property type="entry name" value="OBG GTPASE FAMILY"/>
    <property type="match status" value="1"/>
</dbReference>
<evidence type="ECO:0000313" key="8">
    <source>
        <dbReference type="EMBL" id="SUZ49020.1"/>
    </source>
</evidence>
<dbReference type="PANTHER" id="PTHR23305:SF18">
    <property type="entry name" value="OBG-TYPE G DOMAIN-CONTAINING PROTEIN"/>
    <property type="match status" value="1"/>
</dbReference>
<comment type="cofactor">
    <cofactor evidence="1">
        <name>Mg(2+)</name>
        <dbReference type="ChEBI" id="CHEBI:18420"/>
    </cofactor>
</comment>
<gene>
    <name evidence="8" type="ORF">METZ01_LOCUS1874</name>
</gene>
<feature type="domain" description="OBG-type G" evidence="6">
    <location>
        <begin position="3"/>
        <end position="255"/>
    </location>
</feature>
<dbReference type="AlphaFoldDB" id="A0A381N328"/>
<dbReference type="InterPro" id="IPR012675">
    <property type="entry name" value="Beta-grasp_dom_sf"/>
</dbReference>
<dbReference type="SUPFAM" id="SSF52540">
    <property type="entry name" value="P-loop containing nucleoside triphosphate hydrolases"/>
    <property type="match status" value="1"/>
</dbReference>
<dbReference type="InterPro" id="IPR012676">
    <property type="entry name" value="TGS-like"/>
</dbReference>
<dbReference type="InterPro" id="IPR027417">
    <property type="entry name" value="P-loop_NTPase"/>
</dbReference>
<keyword evidence="5" id="KW-0460">Magnesium</keyword>
<dbReference type="CDD" id="cd01900">
    <property type="entry name" value="YchF"/>
    <property type="match status" value="1"/>
</dbReference>
<evidence type="ECO:0008006" key="9">
    <source>
        <dbReference type="Google" id="ProtNLM"/>
    </source>
</evidence>
<keyword evidence="4" id="KW-0067">ATP-binding</keyword>
<dbReference type="Pfam" id="PF06071">
    <property type="entry name" value="YchF-GTPase_C"/>
    <property type="match status" value="1"/>
</dbReference>
<reference evidence="8" key="1">
    <citation type="submission" date="2018-05" db="EMBL/GenBank/DDBJ databases">
        <authorList>
            <person name="Lanie J.A."/>
            <person name="Ng W.-L."/>
            <person name="Kazmierczak K.M."/>
            <person name="Andrzejewski T.M."/>
            <person name="Davidsen T.M."/>
            <person name="Wayne K.J."/>
            <person name="Tettelin H."/>
            <person name="Glass J.I."/>
            <person name="Rusch D."/>
            <person name="Podicherti R."/>
            <person name="Tsui H.-C.T."/>
            <person name="Winkler M.E."/>
        </authorList>
    </citation>
    <scope>NUCLEOTIDE SEQUENCE</scope>
</reference>
<keyword evidence="3" id="KW-0547">Nucleotide-binding</keyword>
<dbReference type="GO" id="GO:0005524">
    <property type="term" value="F:ATP binding"/>
    <property type="evidence" value="ECO:0007669"/>
    <property type="project" value="UniProtKB-KW"/>
</dbReference>
<dbReference type="PRINTS" id="PR00326">
    <property type="entry name" value="GTP1OBG"/>
</dbReference>
<dbReference type="InterPro" id="IPR004396">
    <property type="entry name" value="ATPase_YchF/OLA1"/>
</dbReference>
<dbReference type="SUPFAM" id="SSF81271">
    <property type="entry name" value="TGS-like"/>
    <property type="match status" value="1"/>
</dbReference>
<organism evidence="8">
    <name type="scientific">marine metagenome</name>
    <dbReference type="NCBI Taxonomy" id="408172"/>
    <lineage>
        <taxon>unclassified sequences</taxon>
        <taxon>metagenomes</taxon>
        <taxon>ecological metagenomes</taxon>
    </lineage>
</organism>
<dbReference type="GO" id="GO:0005737">
    <property type="term" value="C:cytoplasm"/>
    <property type="evidence" value="ECO:0007669"/>
    <property type="project" value="TreeGrafter"/>
</dbReference>
<dbReference type="InterPro" id="IPR031167">
    <property type="entry name" value="G_OBG"/>
</dbReference>
<dbReference type="Gene3D" id="3.40.50.300">
    <property type="entry name" value="P-loop containing nucleotide triphosphate hydrolases"/>
    <property type="match status" value="1"/>
</dbReference>